<dbReference type="RefSeq" id="WP_101332976.1">
    <property type="nucleotide sequence ID" value="NZ_PJNI01000001.1"/>
</dbReference>
<evidence type="ECO:0000313" key="2">
    <source>
        <dbReference type="EMBL" id="PKR81830.1"/>
    </source>
</evidence>
<dbReference type="Proteomes" id="UP000236654">
    <property type="component" value="Unassembled WGS sequence"/>
</dbReference>
<dbReference type="InterPro" id="IPR026444">
    <property type="entry name" value="Secre_tail"/>
</dbReference>
<keyword evidence="1" id="KW-0732">Signal</keyword>
<dbReference type="AlphaFoldDB" id="A0A2I0R641"/>
<dbReference type="NCBIfam" id="TIGR04183">
    <property type="entry name" value="Por_Secre_tail"/>
    <property type="match status" value="1"/>
</dbReference>
<dbReference type="EMBL" id="PJNI01000001">
    <property type="protein sequence ID" value="PKR81830.1"/>
    <property type="molecule type" value="Genomic_DNA"/>
</dbReference>
<proteinExistence type="predicted"/>
<organism evidence="2 3">
    <name type="scientific">Brumimicrobium salinarum</name>
    <dbReference type="NCBI Taxonomy" id="2058658"/>
    <lineage>
        <taxon>Bacteria</taxon>
        <taxon>Pseudomonadati</taxon>
        <taxon>Bacteroidota</taxon>
        <taxon>Flavobacteriia</taxon>
        <taxon>Flavobacteriales</taxon>
        <taxon>Crocinitomicaceae</taxon>
        <taxon>Brumimicrobium</taxon>
    </lineage>
</organism>
<evidence type="ECO:0000313" key="3">
    <source>
        <dbReference type="Proteomes" id="UP000236654"/>
    </source>
</evidence>
<sequence length="155" mass="16650">MGNGYAGDANDDITVPVCTSTENAGAGNDWAVEYYFNNGFTGNVLSYTYNSTEAANAWFYTQAMSLEAGDYEISYEYANRNDQNNPEKMRVAIGTDANAGAMTTEITGKVYSGFFYHLSGGSNNISLDMSALAKGTYIVKASAANTVSTQKVIKQ</sequence>
<keyword evidence="3" id="KW-1185">Reference proteome</keyword>
<evidence type="ECO:0000256" key="1">
    <source>
        <dbReference type="ARBA" id="ARBA00022729"/>
    </source>
</evidence>
<dbReference type="OrthoDB" id="869215at2"/>
<evidence type="ECO:0008006" key="4">
    <source>
        <dbReference type="Google" id="ProtNLM"/>
    </source>
</evidence>
<accession>A0A2I0R641</accession>
<dbReference type="NCBIfam" id="NF038128">
    <property type="entry name" value="choice_anch_J"/>
    <property type="match status" value="1"/>
</dbReference>
<dbReference type="Gene3D" id="2.60.120.200">
    <property type="match status" value="1"/>
</dbReference>
<comment type="caution">
    <text evidence="2">The sequence shown here is derived from an EMBL/GenBank/DDBJ whole genome shotgun (WGS) entry which is preliminary data.</text>
</comment>
<protein>
    <recommendedName>
        <fullName evidence="4">Secretion system C-terminal sorting domain-containing protein</fullName>
    </recommendedName>
</protein>
<gene>
    <name evidence="2" type="ORF">CW751_00375</name>
</gene>
<reference evidence="2 3" key="1">
    <citation type="submission" date="2017-12" db="EMBL/GenBank/DDBJ databases">
        <title>The draft genome sequence of Brumimicrobium saltpan LHR20.</title>
        <authorList>
            <person name="Do Z.-J."/>
            <person name="Luo H.-R."/>
        </authorList>
    </citation>
    <scope>NUCLEOTIDE SEQUENCE [LARGE SCALE GENOMIC DNA]</scope>
    <source>
        <strain evidence="2 3">LHR20</strain>
    </source>
</reference>
<name>A0A2I0R641_9FLAO</name>